<dbReference type="InterPro" id="IPR043129">
    <property type="entry name" value="ATPase_NBD"/>
</dbReference>
<comment type="caution">
    <text evidence="2">The sequence shown here is derived from an EMBL/GenBank/DDBJ whole genome shotgun (WGS) entry which is preliminary data.</text>
</comment>
<dbReference type="Proteomes" id="UP000623129">
    <property type="component" value="Unassembled WGS sequence"/>
</dbReference>
<dbReference type="Gene3D" id="3.30.420.40">
    <property type="match status" value="2"/>
</dbReference>
<protein>
    <submittedName>
        <fullName evidence="2">PI-PLC X domain-containing protein</fullName>
    </submittedName>
</protein>
<keyword evidence="3" id="KW-1185">Reference proteome</keyword>
<dbReference type="Pfam" id="PF26178">
    <property type="entry name" value="PI-PLC_cat"/>
    <property type="match status" value="1"/>
</dbReference>
<sequence length="270" mass="30000">MKSIIDRYVKSKEEHHSMQNNPNAQLKFWQREAETLRQQLHSLQKAQSPPNRIIATGGASANASILKSIAQIFGSSVYTVQRPDSVSIDAAVRATHGWLCNKEGKFVLISQIYEGNQDKTAFSSKLAVPAGETEADKVLLQNGTVGMTVGSCRNRAESAPMSTVSRSLVLVNYFPDIPDFATACKKNSAPLLNMLNTCHNSSNRWANYIAVDFYKWEYTFYNWFTLKVYWLDLADNQLTGPLPMSSGTSPGLDYKAVYGQTRQTASGMHT</sequence>
<dbReference type="InterPro" id="IPR018485">
    <property type="entry name" value="FGGY_C"/>
</dbReference>
<dbReference type="SUPFAM" id="SSF51695">
    <property type="entry name" value="PLC-like phosphodiesterases"/>
    <property type="match status" value="1"/>
</dbReference>
<name>A0A833VSX6_9POAL</name>
<evidence type="ECO:0000313" key="3">
    <source>
        <dbReference type="Proteomes" id="UP000623129"/>
    </source>
</evidence>
<dbReference type="SUPFAM" id="SSF53067">
    <property type="entry name" value="Actin-like ATPase domain"/>
    <property type="match status" value="1"/>
</dbReference>
<accession>A0A833VSX6</accession>
<dbReference type="InterPro" id="IPR017946">
    <property type="entry name" value="PLC-like_Pdiesterase_TIM-brl"/>
</dbReference>
<dbReference type="GO" id="GO:0006629">
    <property type="term" value="P:lipid metabolic process"/>
    <property type="evidence" value="ECO:0007669"/>
    <property type="project" value="InterPro"/>
</dbReference>
<dbReference type="OrthoDB" id="1728974at2759"/>
<feature type="domain" description="Carbohydrate kinase FGGY C-terminal" evidence="1">
    <location>
        <begin position="36"/>
        <end position="97"/>
    </location>
</feature>
<gene>
    <name evidence="2" type="ORF">FCM35_KLT09719</name>
</gene>
<dbReference type="PANTHER" id="PTHR13593:SF89">
    <property type="entry name" value="PLC-LIKE PHOSPHODIESTERASES SUPERFAMILY PROTEIN"/>
    <property type="match status" value="1"/>
</dbReference>
<dbReference type="GO" id="GO:0016301">
    <property type="term" value="F:kinase activity"/>
    <property type="evidence" value="ECO:0007669"/>
    <property type="project" value="InterPro"/>
</dbReference>
<dbReference type="AlphaFoldDB" id="A0A833VSX6"/>
<organism evidence="2 3">
    <name type="scientific">Carex littledalei</name>
    <dbReference type="NCBI Taxonomy" id="544730"/>
    <lineage>
        <taxon>Eukaryota</taxon>
        <taxon>Viridiplantae</taxon>
        <taxon>Streptophyta</taxon>
        <taxon>Embryophyta</taxon>
        <taxon>Tracheophyta</taxon>
        <taxon>Spermatophyta</taxon>
        <taxon>Magnoliopsida</taxon>
        <taxon>Liliopsida</taxon>
        <taxon>Poales</taxon>
        <taxon>Cyperaceae</taxon>
        <taxon>Cyperoideae</taxon>
        <taxon>Cariceae</taxon>
        <taxon>Carex</taxon>
        <taxon>Carex subgen. Euthyceras</taxon>
    </lineage>
</organism>
<dbReference type="GO" id="GO:0008081">
    <property type="term" value="F:phosphoric diester hydrolase activity"/>
    <property type="evidence" value="ECO:0007669"/>
    <property type="project" value="InterPro"/>
</dbReference>
<evidence type="ECO:0000313" key="2">
    <source>
        <dbReference type="EMBL" id="KAF3340875.1"/>
    </source>
</evidence>
<proteinExistence type="predicted"/>
<dbReference type="PANTHER" id="PTHR13593">
    <property type="match status" value="1"/>
</dbReference>
<dbReference type="Pfam" id="PF02782">
    <property type="entry name" value="FGGY_C"/>
    <property type="match status" value="1"/>
</dbReference>
<dbReference type="GO" id="GO:0005975">
    <property type="term" value="P:carbohydrate metabolic process"/>
    <property type="evidence" value="ECO:0007669"/>
    <property type="project" value="InterPro"/>
</dbReference>
<dbReference type="InterPro" id="IPR051057">
    <property type="entry name" value="PI-PLC_domain"/>
</dbReference>
<evidence type="ECO:0000259" key="1">
    <source>
        <dbReference type="Pfam" id="PF02782"/>
    </source>
</evidence>
<dbReference type="EMBL" id="SWLB01000002">
    <property type="protein sequence ID" value="KAF3340875.1"/>
    <property type="molecule type" value="Genomic_DNA"/>
</dbReference>
<reference evidence="2" key="1">
    <citation type="submission" date="2020-01" db="EMBL/GenBank/DDBJ databases">
        <title>Genome sequence of Kobresia littledalei, the first chromosome-level genome in the family Cyperaceae.</title>
        <authorList>
            <person name="Qu G."/>
        </authorList>
    </citation>
    <scope>NUCLEOTIDE SEQUENCE</scope>
    <source>
        <strain evidence="2">C.B.Clarke</strain>
        <tissue evidence="2">Leaf</tissue>
    </source>
</reference>